<evidence type="ECO:0000313" key="3">
    <source>
        <dbReference type="Proteomes" id="UP000244081"/>
    </source>
</evidence>
<proteinExistence type="predicted"/>
<dbReference type="OrthoDB" id="7877077at2"/>
<dbReference type="EMBL" id="QAYG01000012">
    <property type="protein sequence ID" value="PTW55684.1"/>
    <property type="molecule type" value="Genomic_DNA"/>
</dbReference>
<dbReference type="RefSeq" id="WP_107991723.1">
    <property type="nucleotide sequence ID" value="NZ_QAYG01000012.1"/>
</dbReference>
<dbReference type="Proteomes" id="UP000244081">
    <property type="component" value="Unassembled WGS sequence"/>
</dbReference>
<comment type="caution">
    <text evidence="2">The sequence shown here is derived from an EMBL/GenBank/DDBJ whole genome shotgun (WGS) entry which is preliminary data.</text>
</comment>
<name>A0A2T5UW05_9HYPH</name>
<dbReference type="AlphaFoldDB" id="A0A2T5UW05"/>
<keyword evidence="3" id="KW-1185">Reference proteome</keyword>
<keyword evidence="1" id="KW-1133">Transmembrane helix</keyword>
<gene>
    <name evidence="2" type="ORF">C8N35_1127</name>
</gene>
<sequence length="387" mass="41842">MLTPIPSAEIDIRLRRHLDPDERVLWQGRPKQGSFFGPGAVATGISLVLVGTLLSLGLSVGVLPAGARFPLAAACALAGLVILGTGWCRRAPLWVYGVTDKRLLSVLGDKLIRSVTPAQLDRLTLNVRGDTVYWFRIHANQTMPHDRGLLRGPDGQFIGFHGQSDAQAVKAMIEAWRLAISRRAAGTAASFSLTMAAADRSDEGQDSLDGVCRIRHPLTGLTMDMPATWQALVSTRTDGPLQLFGVTVFSRWVRETDKRSYTPDADWNCLLVQAAPEAGLEVILHNAPQAITLDGVLNDPWAKLANAPVARMEPELRIGPFSGFGVVRTLPGGAQIRSNAALSAPAMMHQMWLEGEGYRLELKGYALEGQADIQSAIEAMIASLRLS</sequence>
<evidence type="ECO:0000256" key="1">
    <source>
        <dbReference type="SAM" id="Phobius"/>
    </source>
</evidence>
<feature type="transmembrane region" description="Helical" evidence="1">
    <location>
        <begin position="35"/>
        <end position="63"/>
    </location>
</feature>
<keyword evidence="1" id="KW-0472">Membrane</keyword>
<feature type="transmembrane region" description="Helical" evidence="1">
    <location>
        <begin position="69"/>
        <end position="88"/>
    </location>
</feature>
<accession>A0A2T5UW05</accession>
<keyword evidence="1" id="KW-0812">Transmembrane</keyword>
<evidence type="ECO:0000313" key="2">
    <source>
        <dbReference type="EMBL" id="PTW55684.1"/>
    </source>
</evidence>
<organism evidence="2 3">
    <name type="scientific">Breoghania corrubedonensis</name>
    <dbReference type="NCBI Taxonomy" id="665038"/>
    <lineage>
        <taxon>Bacteria</taxon>
        <taxon>Pseudomonadati</taxon>
        <taxon>Pseudomonadota</taxon>
        <taxon>Alphaproteobacteria</taxon>
        <taxon>Hyphomicrobiales</taxon>
        <taxon>Stappiaceae</taxon>
        <taxon>Breoghania</taxon>
    </lineage>
</organism>
<protein>
    <submittedName>
        <fullName evidence="2">Uncharacterized protein</fullName>
    </submittedName>
</protein>
<reference evidence="2 3" key="1">
    <citation type="submission" date="2018-04" db="EMBL/GenBank/DDBJ databases">
        <title>Genomic Encyclopedia of Archaeal and Bacterial Type Strains, Phase II (KMG-II): from individual species to whole genera.</title>
        <authorList>
            <person name="Goeker M."/>
        </authorList>
    </citation>
    <scope>NUCLEOTIDE SEQUENCE [LARGE SCALE GENOMIC DNA]</scope>
    <source>
        <strain evidence="2 3">DSM 23382</strain>
    </source>
</reference>